<dbReference type="Pfam" id="PF01421">
    <property type="entry name" value="Reprolysin"/>
    <property type="match status" value="1"/>
</dbReference>
<evidence type="ECO:0000256" key="3">
    <source>
        <dbReference type="ARBA" id="ARBA00022801"/>
    </source>
</evidence>
<dbReference type="GO" id="GO:0004222">
    <property type="term" value="F:metalloendopeptidase activity"/>
    <property type="evidence" value="ECO:0007669"/>
    <property type="project" value="InterPro"/>
</dbReference>
<name>A0A0P4VUI0_SCYOL</name>
<dbReference type="InterPro" id="IPR041645">
    <property type="entry name" value="ADAMTS_CR_2"/>
</dbReference>
<dbReference type="GO" id="GO:0031012">
    <property type="term" value="C:extracellular matrix"/>
    <property type="evidence" value="ECO:0007669"/>
    <property type="project" value="TreeGrafter"/>
</dbReference>
<keyword evidence="4 8" id="KW-0862">Zinc</keyword>
<comment type="caution">
    <text evidence="8">Lacks conserved residue(s) required for the propagation of feature annotation.</text>
</comment>
<evidence type="ECO:0000256" key="7">
    <source>
        <dbReference type="ARBA" id="ARBA00023180"/>
    </source>
</evidence>
<keyword evidence="5" id="KW-0482">Metalloprotease</keyword>
<dbReference type="InterPro" id="IPR050439">
    <property type="entry name" value="ADAMTS_ADAMTS-like"/>
</dbReference>
<evidence type="ECO:0000259" key="9">
    <source>
        <dbReference type="PROSITE" id="PS50215"/>
    </source>
</evidence>
<keyword evidence="3" id="KW-0378">Hydrolase</keyword>
<dbReference type="GO" id="GO:0006508">
    <property type="term" value="P:proteolysis"/>
    <property type="evidence" value="ECO:0007669"/>
    <property type="project" value="UniProtKB-KW"/>
</dbReference>
<dbReference type="InterPro" id="IPR024079">
    <property type="entry name" value="MetalloPept_cat_dom_sf"/>
</dbReference>
<evidence type="ECO:0000256" key="4">
    <source>
        <dbReference type="ARBA" id="ARBA00022833"/>
    </source>
</evidence>
<reference evidence="10" key="1">
    <citation type="submission" date="2015-09" db="EMBL/GenBank/DDBJ databases">
        <title>Scylla olivacea transcriptome.</title>
        <authorList>
            <person name="Ikhwanuddin M."/>
        </authorList>
    </citation>
    <scope>NUCLEOTIDE SEQUENCE</scope>
</reference>
<feature type="active site" evidence="8">
    <location>
        <position position="112"/>
    </location>
</feature>
<proteinExistence type="predicted"/>
<protein>
    <recommendedName>
        <fullName evidence="9">Peptidase M12B domain-containing protein</fullName>
    </recommendedName>
</protein>
<dbReference type="PROSITE" id="PS50215">
    <property type="entry name" value="ADAM_MEPRO"/>
    <property type="match status" value="1"/>
</dbReference>
<dbReference type="Pfam" id="PF17771">
    <property type="entry name" value="ADAMTS_CR_2"/>
    <property type="match status" value="1"/>
</dbReference>
<dbReference type="InterPro" id="IPR001590">
    <property type="entry name" value="Peptidase_M12B"/>
</dbReference>
<evidence type="ECO:0000256" key="8">
    <source>
        <dbReference type="PROSITE-ProRule" id="PRU00276"/>
    </source>
</evidence>
<evidence type="ECO:0000313" key="10">
    <source>
        <dbReference type="EMBL" id="JAI59449.1"/>
    </source>
</evidence>
<dbReference type="PANTHER" id="PTHR13723:SF294">
    <property type="entry name" value="A DISINTEGRIN AND METALLOPROTEINASE WITH THROMBOSPONDIN MOTIFS 7-LIKE PROTEIN"/>
    <property type="match status" value="1"/>
</dbReference>
<evidence type="ECO:0000256" key="5">
    <source>
        <dbReference type="ARBA" id="ARBA00023049"/>
    </source>
</evidence>
<feature type="binding site" evidence="8">
    <location>
        <position position="121"/>
    </location>
    <ligand>
        <name>Zn(2+)</name>
        <dbReference type="ChEBI" id="CHEBI:29105"/>
        <note>catalytic</note>
    </ligand>
</feature>
<dbReference type="PANTHER" id="PTHR13723">
    <property type="entry name" value="ADAMTS A DISINTEGRIN AND METALLOPROTEASE WITH THROMBOSPONDIN MOTIFS PROTEASE"/>
    <property type="match status" value="1"/>
</dbReference>
<keyword evidence="7" id="KW-0325">Glycoprotein</keyword>
<dbReference type="AlphaFoldDB" id="A0A0P4VUI0"/>
<dbReference type="SUPFAM" id="SSF55486">
    <property type="entry name" value="Metalloproteases ('zincins'), catalytic domain"/>
    <property type="match status" value="1"/>
</dbReference>
<evidence type="ECO:0000256" key="6">
    <source>
        <dbReference type="ARBA" id="ARBA00023157"/>
    </source>
</evidence>
<keyword evidence="1" id="KW-0645">Protease</keyword>
<keyword evidence="6" id="KW-1015">Disulfide bond</keyword>
<dbReference type="GO" id="GO:0030198">
    <property type="term" value="P:extracellular matrix organization"/>
    <property type="evidence" value="ECO:0007669"/>
    <property type="project" value="TreeGrafter"/>
</dbReference>
<evidence type="ECO:0000256" key="1">
    <source>
        <dbReference type="ARBA" id="ARBA00022670"/>
    </source>
</evidence>
<evidence type="ECO:0000256" key="2">
    <source>
        <dbReference type="ARBA" id="ARBA00022723"/>
    </source>
</evidence>
<organism evidence="10">
    <name type="scientific">Scylla olivacea</name>
    <name type="common">Orange mud crab</name>
    <name type="synonym">Cancer olivacea</name>
    <dbReference type="NCBI Taxonomy" id="85551"/>
    <lineage>
        <taxon>Eukaryota</taxon>
        <taxon>Metazoa</taxon>
        <taxon>Ecdysozoa</taxon>
        <taxon>Arthropoda</taxon>
        <taxon>Crustacea</taxon>
        <taxon>Multicrustacea</taxon>
        <taxon>Malacostraca</taxon>
        <taxon>Eumalacostraca</taxon>
        <taxon>Eucarida</taxon>
        <taxon>Decapoda</taxon>
        <taxon>Pleocyemata</taxon>
        <taxon>Brachyura</taxon>
        <taxon>Eubrachyura</taxon>
        <taxon>Portunoidea</taxon>
        <taxon>Portunidae</taxon>
        <taxon>Portuninae</taxon>
        <taxon>Scylla</taxon>
    </lineage>
</organism>
<dbReference type="EMBL" id="GDRN01095847">
    <property type="protein sequence ID" value="JAI59449.1"/>
    <property type="molecule type" value="Transcribed_RNA"/>
</dbReference>
<keyword evidence="2 8" id="KW-0479">Metal-binding</keyword>
<accession>A0A0P4VUI0</accession>
<feature type="binding site" evidence="8">
    <location>
        <position position="111"/>
    </location>
    <ligand>
        <name>Zn(2+)</name>
        <dbReference type="ChEBI" id="CHEBI:29105"/>
        <note>catalytic</note>
    </ligand>
</feature>
<sequence length="452" mass="48581">MKLLAQQPADLPTHSGNRVNLLESFCAYNKKNNDPDDASPNHWDIGVYLSGLNFIVKKADGTDDGVTMGLAYTNGVCLPGLSCVINELGTVNYRGHPYPSSGALSSYVLAHEFGHSLGLRHDGVSNSCNATGYIMAAGRGLKGATTWSTCAKEKIRQQKNACLKEGGAAAGGAASQWNHGKYLGLPGQRWDATAQCRLFLKDNDAGMPDPMTISDVCSSVTCVSPHRISTYLAGPALEGTYCGGEKWCRGGKCVPWGTEGPGEVVAGGWGPWQHGECLSGCVEGGTGYKVSRRKCDSPAPVNSVAGCLGTETKRSLCDDAKVCGVAARKTVNQLASEMCKVVSRYKPTIEGVGRQLSYSADTPWQACALYCQKKNSTSFWTPRYEFKDMPHIATHLPDGTPCHLGKEYVCQNRACMPKTPMGRSVLLIPEDKLLEPDMSSDYEPIDVDNLFE</sequence>
<dbReference type="GO" id="GO:0046872">
    <property type="term" value="F:metal ion binding"/>
    <property type="evidence" value="ECO:0007669"/>
    <property type="project" value="UniProtKB-KW"/>
</dbReference>
<feature type="binding site" evidence="8">
    <location>
        <position position="115"/>
    </location>
    <ligand>
        <name>Zn(2+)</name>
        <dbReference type="ChEBI" id="CHEBI:29105"/>
        <note>catalytic</note>
    </ligand>
</feature>
<dbReference type="Gene3D" id="3.40.1620.60">
    <property type="match status" value="1"/>
</dbReference>
<dbReference type="Gene3D" id="3.40.390.10">
    <property type="entry name" value="Collagenase (Catalytic Domain)"/>
    <property type="match status" value="1"/>
</dbReference>
<feature type="domain" description="Peptidase M12B" evidence="9">
    <location>
        <begin position="1"/>
        <end position="157"/>
    </location>
</feature>